<evidence type="ECO:0000313" key="3">
    <source>
        <dbReference type="Proteomes" id="UP001152599"/>
    </source>
</evidence>
<proteinExistence type="predicted"/>
<dbReference type="AlphaFoldDB" id="A0A9X4RW73"/>
<feature type="transmembrane region" description="Helical" evidence="1">
    <location>
        <begin position="124"/>
        <end position="146"/>
    </location>
</feature>
<dbReference type="RefSeq" id="WP_304421031.1">
    <property type="nucleotide sequence ID" value="NZ_JANCMU010000006.1"/>
</dbReference>
<protein>
    <recommendedName>
        <fullName evidence="4">Patatin-like phospholipase</fullName>
    </recommendedName>
</protein>
<feature type="transmembrane region" description="Helical" evidence="1">
    <location>
        <begin position="284"/>
        <end position="304"/>
    </location>
</feature>
<organism evidence="2 3">
    <name type="scientific">Profundicola chukchiensis</name>
    <dbReference type="NCBI Taxonomy" id="2961959"/>
    <lineage>
        <taxon>Bacteria</taxon>
        <taxon>Pseudomonadati</taxon>
        <taxon>Bacteroidota</taxon>
        <taxon>Flavobacteriia</taxon>
        <taxon>Flavobacteriales</taxon>
        <taxon>Weeksellaceae</taxon>
        <taxon>Profundicola</taxon>
    </lineage>
</organism>
<keyword evidence="1" id="KW-1133">Transmembrane helix</keyword>
<feature type="transmembrane region" description="Helical" evidence="1">
    <location>
        <begin position="152"/>
        <end position="173"/>
    </location>
</feature>
<dbReference type="EMBL" id="JANCMU010000006">
    <property type="protein sequence ID" value="MDG4946680.1"/>
    <property type="molecule type" value="Genomic_DNA"/>
</dbReference>
<comment type="caution">
    <text evidence="2">The sequence shown here is derived from an EMBL/GenBank/DDBJ whole genome shotgun (WGS) entry which is preliminary data.</text>
</comment>
<accession>A0A9X4RW73</accession>
<feature type="transmembrane region" description="Helical" evidence="1">
    <location>
        <begin position="193"/>
        <end position="212"/>
    </location>
</feature>
<reference evidence="2" key="1">
    <citation type="submission" date="2022-07" db="EMBL/GenBank/DDBJ databases">
        <title>Description and genome-wide analysis of Profundicola chukchiensis gen. nov., sp. nov., marine bacteria isolated from bottom sediments of the Chukchi Sea.</title>
        <authorList>
            <person name="Romanenko L."/>
            <person name="Otstavnykh N."/>
            <person name="Kurilenko V."/>
            <person name="Eremeev V."/>
            <person name="Velansky P."/>
            <person name="Mikhailov V."/>
            <person name="Isaeva M."/>
        </authorList>
    </citation>
    <scope>NUCLEOTIDE SEQUENCE</scope>
    <source>
        <strain evidence="2">KMM 9713</strain>
    </source>
</reference>
<sequence>MKFYIWLEFIWAEINRNAWSIFAIFLMYLLLWKFDQAQDLLLSINQHIDPIRIVLAVPLLFASIFVLAYLIWNIPIYLNDKNYKSLNIRALMDSTSELHDRLDPELSQTNLNDREKLKHHIQKHFSAVLAMFLMLLVAFAIINSMIDFRIIMISKIWLNLVFGLISFYLILLLNIQFYEWNARLFTRKWVKKVVFNIGFPFLVLLIIVLGYLNYTENNQPLKMSFLFISQISSSLLLAMLIFGRNYISFDKWKNFLFASLSMSVWFFVLLFIVLNLVIAINPHINPLVIFVAALIFYLVLTYTFKLLAKKWKVPFFTIFLILIVSLSIRSQTLREFEHYAVPLETYAERERPTLESYVKQWIDQREDQILKNRKFPIYLVSSQGGGSKAGLWSALTLGYINQETKGKFFNNHLFSLTGASGGSVGNGLFFAEASQPKDSTEFWDDKSSNHIKTKMGEFYENNYLSSSISGLLGRDFWQSIIGTSLTKNRGEILAEEWERNFAKVHNNTKTILNQDFLSFYEKKQASLPLLIVNTTHIQSGRYCYISPVAFETTAYIDFYELLDSCYCFDKSIKLSTALSLNASFPLIGSVGDIRGCDEEMDLKGGQLADAGYYDNIGGTITEFIYDELEKQLIERGLRSKVELVNLVLVNENTYTKINPRSLENYNQLTAPLHTVMNVREGHTYQTSRFLSNPIFFYMHNVDKDKQRNQFKPIIPLGRYLSEVAVEYIENQLQSPSNYHRFENLITDINQNSRK</sequence>
<evidence type="ECO:0000256" key="1">
    <source>
        <dbReference type="SAM" id="Phobius"/>
    </source>
</evidence>
<feature type="transmembrane region" description="Helical" evidence="1">
    <location>
        <begin position="12"/>
        <end position="31"/>
    </location>
</feature>
<keyword evidence="3" id="KW-1185">Reference proteome</keyword>
<name>A0A9X4RW73_9FLAO</name>
<keyword evidence="1" id="KW-0812">Transmembrane</keyword>
<keyword evidence="1" id="KW-0472">Membrane</keyword>
<feature type="transmembrane region" description="Helical" evidence="1">
    <location>
        <begin position="224"/>
        <end position="243"/>
    </location>
</feature>
<gene>
    <name evidence="2" type="ORF">NMK71_09650</name>
</gene>
<evidence type="ECO:0000313" key="2">
    <source>
        <dbReference type="EMBL" id="MDG4946680.1"/>
    </source>
</evidence>
<evidence type="ECO:0008006" key="4">
    <source>
        <dbReference type="Google" id="ProtNLM"/>
    </source>
</evidence>
<feature type="transmembrane region" description="Helical" evidence="1">
    <location>
        <begin position="311"/>
        <end position="328"/>
    </location>
</feature>
<dbReference type="Proteomes" id="UP001152599">
    <property type="component" value="Unassembled WGS sequence"/>
</dbReference>
<feature type="transmembrane region" description="Helical" evidence="1">
    <location>
        <begin position="51"/>
        <end position="72"/>
    </location>
</feature>
<feature type="transmembrane region" description="Helical" evidence="1">
    <location>
        <begin position="255"/>
        <end position="278"/>
    </location>
</feature>